<keyword evidence="1" id="KW-0175">Coiled coil</keyword>
<feature type="region of interest" description="Disordered" evidence="2">
    <location>
        <begin position="549"/>
        <end position="576"/>
    </location>
</feature>
<evidence type="ECO:0008006" key="7">
    <source>
        <dbReference type="Google" id="ProtNLM"/>
    </source>
</evidence>
<feature type="domain" description="Protein KASH5 EF-hand-like" evidence="3">
    <location>
        <begin position="68"/>
        <end position="131"/>
    </location>
</feature>
<name>A0ABV0V1W8_9TELE</name>
<evidence type="ECO:0000313" key="6">
    <source>
        <dbReference type="Proteomes" id="UP001482620"/>
    </source>
</evidence>
<feature type="coiled-coil region" evidence="1">
    <location>
        <begin position="181"/>
        <end position="305"/>
    </location>
</feature>
<evidence type="ECO:0000256" key="2">
    <source>
        <dbReference type="SAM" id="MobiDB-lite"/>
    </source>
</evidence>
<dbReference type="PANTHER" id="PTHR47300:SF1">
    <property type="entry name" value="PROTEIN KASH5"/>
    <property type="match status" value="1"/>
</dbReference>
<dbReference type="PANTHER" id="PTHR47300">
    <property type="entry name" value="PROTEIN KASH5"/>
    <property type="match status" value="1"/>
</dbReference>
<dbReference type="Pfam" id="PF14662">
    <property type="entry name" value="KASH_CCD"/>
    <property type="match status" value="1"/>
</dbReference>
<dbReference type="Proteomes" id="UP001482620">
    <property type="component" value="Unassembled WGS sequence"/>
</dbReference>
<sequence length="787" mass="88925">MFFAEEQFGLKILDLKGAWKPLNRGRGEKSRMSVSHDVPGSHSCGTWDMLRHSKDTKGFSEHELLDIMFNTCDTSNTGEVLASCIMQYLQTLTAHSAEEDRLASLRQLLDPDLQDPHVSRETFQSTMRLWIAQYSQDSSDIICLSWPDHTEGPVNAPPEGLHCPCEREDLSGIVADLKRARHQLSEQNSSLLKMLAQCEDENLQLSLEITELQTKLLSAQRSSLKARSVTEELEETRQTLKEVQETASLNQRSFTQLTNATERLRVHIRVLEDKNEKLTIEMVCAEETVNKLKRVNTELRAEHEEILTLMMLKDKEITKKNILMDKIKNFHVENHKMVESLQSELRRLHEHSHQQLLRFDRHCVPPQSIHSLNPPNQRSLQSEMQDMQQELYTIQGDSSVPVVRSHSGDIQCILHRIKSDEISEHLHSKCPEKDRPFPFCQQQQAALRQQLPKEHHRSVWEEKGEKDKKKQTAWEKEQKQSQTGSQSQMQEAKTVGKVKGEEAAICREQDKVLQEHLKTQAKLLHTEDVISDMKKKVCHLQASLKSGQDCTDQKHTSQVPHFHTGHEKERQEAGTTVDKVVRDQADVAVVAEPEKISASEPKQTEQQSTAGGLLVTLKRIEAMVSRALGTAELVRQSERRVSQVREKMENITQKVEKALGRAANTDELLKISEERPSQSPGLDLGSAHPETGTIPFLDDVGPQQNASTELPASSPVFPQVTEPPQLPMNGGAGRSSGWEGSCFTMVHGEAGAYLQQPMGERQGTPWTGRQSIAGQHTNNHAHTHSHT</sequence>
<feature type="coiled-coil region" evidence="1">
    <location>
        <begin position="634"/>
        <end position="661"/>
    </location>
</feature>
<dbReference type="InterPro" id="IPR028168">
    <property type="entry name" value="KASH5_CC"/>
</dbReference>
<dbReference type="Pfam" id="PF14658">
    <property type="entry name" value="EF-hand_9"/>
    <property type="match status" value="1"/>
</dbReference>
<evidence type="ECO:0000259" key="4">
    <source>
        <dbReference type="Pfam" id="PF14662"/>
    </source>
</evidence>
<dbReference type="InterPro" id="IPR039508">
    <property type="entry name" value="KASH5_EF-hand-like_dom"/>
</dbReference>
<dbReference type="EMBL" id="JAHRIQ010093136">
    <property type="protein sequence ID" value="MEQ2251064.1"/>
    <property type="molecule type" value="Genomic_DNA"/>
</dbReference>
<proteinExistence type="predicted"/>
<organism evidence="5 6">
    <name type="scientific">Ilyodon furcidens</name>
    <name type="common">goldbreast splitfin</name>
    <dbReference type="NCBI Taxonomy" id="33524"/>
    <lineage>
        <taxon>Eukaryota</taxon>
        <taxon>Metazoa</taxon>
        <taxon>Chordata</taxon>
        <taxon>Craniata</taxon>
        <taxon>Vertebrata</taxon>
        <taxon>Euteleostomi</taxon>
        <taxon>Actinopterygii</taxon>
        <taxon>Neopterygii</taxon>
        <taxon>Teleostei</taxon>
        <taxon>Neoteleostei</taxon>
        <taxon>Acanthomorphata</taxon>
        <taxon>Ovalentaria</taxon>
        <taxon>Atherinomorphae</taxon>
        <taxon>Cyprinodontiformes</taxon>
        <taxon>Goodeidae</taxon>
        <taxon>Ilyodon</taxon>
    </lineage>
</organism>
<evidence type="ECO:0000259" key="3">
    <source>
        <dbReference type="Pfam" id="PF14658"/>
    </source>
</evidence>
<gene>
    <name evidence="5" type="ORF">ILYODFUR_007129</name>
</gene>
<feature type="region of interest" description="Disordered" evidence="2">
    <location>
        <begin position="672"/>
        <end position="736"/>
    </location>
</feature>
<accession>A0ABV0V1W8</accession>
<protein>
    <recommendedName>
        <fullName evidence="7">Protein KASH5</fullName>
    </recommendedName>
</protein>
<feature type="compositionally biased region" description="Basic and acidic residues" evidence="2">
    <location>
        <begin position="451"/>
        <end position="479"/>
    </location>
</feature>
<feature type="compositionally biased region" description="Polar residues" evidence="2">
    <location>
        <begin position="702"/>
        <end position="711"/>
    </location>
</feature>
<feature type="region of interest" description="Disordered" evidence="2">
    <location>
        <begin position="447"/>
        <end position="497"/>
    </location>
</feature>
<dbReference type="InterPro" id="IPR028170">
    <property type="entry name" value="KASH5"/>
</dbReference>
<feature type="compositionally biased region" description="Polar residues" evidence="2">
    <location>
        <begin position="480"/>
        <end position="491"/>
    </location>
</feature>
<evidence type="ECO:0000313" key="5">
    <source>
        <dbReference type="EMBL" id="MEQ2251064.1"/>
    </source>
</evidence>
<feature type="compositionally biased region" description="Polar residues" evidence="2">
    <location>
        <begin position="764"/>
        <end position="775"/>
    </location>
</feature>
<reference evidence="5 6" key="1">
    <citation type="submission" date="2021-06" db="EMBL/GenBank/DDBJ databases">
        <authorList>
            <person name="Palmer J.M."/>
        </authorList>
    </citation>
    <scope>NUCLEOTIDE SEQUENCE [LARGE SCALE GENOMIC DNA]</scope>
    <source>
        <strain evidence="6">if_2019</strain>
        <tissue evidence="5">Muscle</tissue>
    </source>
</reference>
<feature type="domain" description="KASH5-like coiled-coil" evidence="4">
    <location>
        <begin position="168"/>
        <end position="352"/>
    </location>
</feature>
<keyword evidence="6" id="KW-1185">Reference proteome</keyword>
<evidence type="ECO:0000256" key="1">
    <source>
        <dbReference type="SAM" id="Coils"/>
    </source>
</evidence>
<comment type="caution">
    <text evidence="5">The sequence shown here is derived from an EMBL/GenBank/DDBJ whole genome shotgun (WGS) entry which is preliminary data.</text>
</comment>
<feature type="region of interest" description="Disordered" evidence="2">
    <location>
        <begin position="758"/>
        <end position="787"/>
    </location>
</feature>